<accession>A0A9X6FZ20</accession>
<dbReference type="PANTHER" id="PTHR10724">
    <property type="entry name" value="30S RIBOSOMAL PROTEIN S1"/>
    <property type="match status" value="1"/>
</dbReference>
<dbReference type="Gene3D" id="2.40.50.140">
    <property type="entry name" value="Nucleic acid-binding proteins"/>
    <property type="match status" value="4"/>
</dbReference>
<evidence type="ECO:0000313" key="9">
    <source>
        <dbReference type="EMBL" id="OTZ29838.1"/>
    </source>
</evidence>
<evidence type="ECO:0000256" key="6">
    <source>
        <dbReference type="ARBA" id="ARBA00068807"/>
    </source>
</evidence>
<dbReference type="InterPro" id="IPR050437">
    <property type="entry name" value="Ribos_protein_bS1-like"/>
</dbReference>
<dbReference type="FunFam" id="2.40.50.140:FF:000166">
    <property type="entry name" value="30S ribosomal protein S1"/>
    <property type="match status" value="1"/>
</dbReference>
<dbReference type="AlphaFoldDB" id="A0A9X6FZ20"/>
<evidence type="ECO:0000313" key="10">
    <source>
        <dbReference type="Proteomes" id="UP000195217"/>
    </source>
</evidence>
<evidence type="ECO:0000256" key="7">
    <source>
        <dbReference type="ARBA" id="ARBA00076795"/>
    </source>
</evidence>
<sequence>MVEKMNEEVMDSKELQVGDVVTGSVTKVEEKQVLVNVGYKTDGVIPISELANVHIEKASDVVELDQTLELKIIKLEEDDLVLSKRAVDAEKAWVELQEKFTSGHVFDVIVKDIVNGGLVVDLGVRGFIPASLVEVHYVEDFTDYKGKTLAVKIVELDREKNRVILSHKAVVELELDSKKKEAISSLKEGDVVEGTVQRLTDFGAFVNVGGVDGLVHISQISHERVEQPSEVLEQGQKVKVKVLSVDADTQRISLSIKAAQPGPWENVAGEIKAGDIREGVVKRLVTFGAFVEILPGVEGLVHVSQIANRHVKNPNEVLEMGQEVKVKVLEVHVAEKRISLSIKEALEENNVTEDYSQYEPNADSATFQLSDIIGEQLKKLKK</sequence>
<keyword evidence="3" id="KW-0694">RNA-binding</keyword>
<dbReference type="PRINTS" id="PR00681">
    <property type="entry name" value="RIBOSOMALS1"/>
</dbReference>
<evidence type="ECO:0000256" key="3">
    <source>
        <dbReference type="ARBA" id="ARBA00022884"/>
    </source>
</evidence>
<evidence type="ECO:0000256" key="5">
    <source>
        <dbReference type="ARBA" id="ARBA00023274"/>
    </source>
</evidence>
<keyword evidence="2" id="KW-0677">Repeat</keyword>
<dbReference type="InterPro" id="IPR035104">
    <property type="entry name" value="Ribosomal_protein_S1-like"/>
</dbReference>
<feature type="domain" description="S1 motif" evidence="8">
    <location>
        <begin position="103"/>
        <end position="168"/>
    </location>
</feature>
<dbReference type="FunFam" id="2.40.50.140:FF:000114">
    <property type="entry name" value="30S ribosomal protein S1"/>
    <property type="match status" value="2"/>
</dbReference>
<keyword evidence="4 9" id="KW-0689">Ribosomal protein</keyword>
<dbReference type="InterPro" id="IPR012340">
    <property type="entry name" value="NA-bd_OB-fold"/>
</dbReference>
<protein>
    <recommendedName>
        <fullName evidence="6">Small ribosomal subunit protein bS1 homolog</fullName>
    </recommendedName>
    <alternativeName>
        <fullName evidence="7">30S ribosomal protein S1 homolog</fullName>
    </alternativeName>
</protein>
<evidence type="ECO:0000256" key="4">
    <source>
        <dbReference type="ARBA" id="ARBA00022980"/>
    </source>
</evidence>
<dbReference type="RefSeq" id="WP_000229552.1">
    <property type="nucleotide sequence ID" value="NZ_NFEA01000047.1"/>
</dbReference>
<comment type="similarity">
    <text evidence="1">Belongs to the bacterial ribosomal protein bS1 family.</text>
</comment>
<feature type="domain" description="S1 motif" evidence="8">
    <location>
        <begin position="274"/>
        <end position="343"/>
    </location>
</feature>
<dbReference type="FunFam" id="2.40.50.140:FF:000182">
    <property type="entry name" value="30S ribosomal protein S1"/>
    <property type="match status" value="1"/>
</dbReference>
<dbReference type="EMBL" id="NFEA01000047">
    <property type="protein sequence ID" value="OTZ29838.1"/>
    <property type="molecule type" value="Genomic_DNA"/>
</dbReference>
<evidence type="ECO:0000256" key="2">
    <source>
        <dbReference type="ARBA" id="ARBA00022737"/>
    </source>
</evidence>
<dbReference type="PANTHER" id="PTHR10724:SF7">
    <property type="entry name" value="SMALL RIBOSOMAL SUBUNIT PROTEIN BS1C"/>
    <property type="match status" value="1"/>
</dbReference>
<dbReference type="GO" id="GO:0003735">
    <property type="term" value="F:structural constituent of ribosome"/>
    <property type="evidence" value="ECO:0007669"/>
    <property type="project" value="TreeGrafter"/>
</dbReference>
<dbReference type="SMART" id="SM00316">
    <property type="entry name" value="S1"/>
    <property type="match status" value="4"/>
</dbReference>
<comment type="caution">
    <text evidence="9">The sequence shown here is derived from an EMBL/GenBank/DDBJ whole genome shotgun (WGS) entry which is preliminary data.</text>
</comment>
<dbReference type="GO" id="GO:0022627">
    <property type="term" value="C:cytosolic small ribosomal subunit"/>
    <property type="evidence" value="ECO:0007669"/>
    <property type="project" value="TreeGrafter"/>
</dbReference>
<dbReference type="CDD" id="cd05688">
    <property type="entry name" value="S1_RPS1_repeat_ec3"/>
    <property type="match status" value="1"/>
</dbReference>
<dbReference type="GO" id="GO:0003729">
    <property type="term" value="F:mRNA binding"/>
    <property type="evidence" value="ECO:0007669"/>
    <property type="project" value="TreeGrafter"/>
</dbReference>
<feature type="domain" description="S1 motif" evidence="8">
    <location>
        <begin position="189"/>
        <end position="257"/>
    </location>
</feature>
<feature type="domain" description="S1 motif" evidence="8">
    <location>
        <begin position="18"/>
        <end position="85"/>
    </location>
</feature>
<dbReference type="NCBIfam" id="NF005208">
    <property type="entry name" value="PRK06676.1"/>
    <property type="match status" value="1"/>
</dbReference>
<dbReference type="Proteomes" id="UP000195217">
    <property type="component" value="Unassembled WGS sequence"/>
</dbReference>
<dbReference type="Pfam" id="PF00575">
    <property type="entry name" value="S1"/>
    <property type="match status" value="4"/>
</dbReference>
<evidence type="ECO:0000259" key="8">
    <source>
        <dbReference type="PROSITE" id="PS50126"/>
    </source>
</evidence>
<keyword evidence="5" id="KW-0687">Ribonucleoprotein</keyword>
<dbReference type="PROSITE" id="PS50126">
    <property type="entry name" value="S1"/>
    <property type="match status" value="4"/>
</dbReference>
<organism evidence="9 10">
    <name type="scientific">Bacillus thuringiensis subsp. darmstadiensis</name>
    <dbReference type="NCBI Taxonomy" id="132264"/>
    <lineage>
        <taxon>Bacteria</taxon>
        <taxon>Bacillati</taxon>
        <taxon>Bacillota</taxon>
        <taxon>Bacilli</taxon>
        <taxon>Bacillales</taxon>
        <taxon>Bacillaceae</taxon>
        <taxon>Bacillus</taxon>
        <taxon>Bacillus cereus group</taxon>
    </lineage>
</organism>
<dbReference type="CDD" id="cd04465">
    <property type="entry name" value="S1_RPS1_repeat_ec2_hs2"/>
    <property type="match status" value="1"/>
</dbReference>
<name>A0A9X6FZ20_BACUD</name>
<dbReference type="SUPFAM" id="SSF50249">
    <property type="entry name" value="Nucleic acid-binding proteins"/>
    <property type="match status" value="4"/>
</dbReference>
<dbReference type="InterPro" id="IPR003029">
    <property type="entry name" value="S1_domain"/>
</dbReference>
<dbReference type="GO" id="GO:0006412">
    <property type="term" value="P:translation"/>
    <property type="evidence" value="ECO:0007669"/>
    <property type="project" value="TreeGrafter"/>
</dbReference>
<gene>
    <name evidence="9" type="ORF">BK761_26870</name>
</gene>
<reference evidence="9 10" key="1">
    <citation type="submission" date="2016-10" db="EMBL/GenBank/DDBJ databases">
        <title>Comparative genomics of Bacillus thuringiensis reveals a path to pathogens against multiple invertebrate hosts.</title>
        <authorList>
            <person name="Zheng J."/>
            <person name="Gao Q."/>
            <person name="Liu H."/>
            <person name="Peng D."/>
            <person name="Ruan L."/>
            <person name="Sun M."/>
        </authorList>
    </citation>
    <scope>NUCLEOTIDE SEQUENCE [LARGE SCALE GENOMIC DNA]</scope>
    <source>
        <strain evidence="9">BGSC 4M3</strain>
    </source>
</reference>
<dbReference type="CDD" id="cd05687">
    <property type="entry name" value="S1_RPS1_repeat_ec1_hs1"/>
    <property type="match status" value="1"/>
</dbReference>
<dbReference type="GeneID" id="99617706"/>
<proteinExistence type="inferred from homology"/>
<evidence type="ECO:0000256" key="1">
    <source>
        <dbReference type="ARBA" id="ARBA00006767"/>
    </source>
</evidence>